<comment type="caution">
    <text evidence="1">The sequence shown here is derived from an EMBL/GenBank/DDBJ whole genome shotgun (WGS) entry which is preliminary data.</text>
</comment>
<name>A0AAE0ZVC3_9GAST</name>
<accession>A0AAE0ZVC3</accession>
<proteinExistence type="predicted"/>
<dbReference type="AlphaFoldDB" id="A0AAE0ZVC3"/>
<evidence type="ECO:0000313" key="1">
    <source>
        <dbReference type="EMBL" id="KAK3776080.1"/>
    </source>
</evidence>
<protein>
    <submittedName>
        <fullName evidence="1">Uncharacterized protein</fullName>
    </submittedName>
</protein>
<gene>
    <name evidence="1" type="ORF">RRG08_046747</name>
</gene>
<sequence>MIFFESHHIPSFPPASVSTLEAKFPVFLSLYPYLQTLAETNGNELDDTPEVMSVEAVIPQRKPLMTTTCAGGIWSA</sequence>
<keyword evidence="2" id="KW-1185">Reference proteome</keyword>
<organism evidence="1 2">
    <name type="scientific">Elysia crispata</name>
    <name type="common">lettuce slug</name>
    <dbReference type="NCBI Taxonomy" id="231223"/>
    <lineage>
        <taxon>Eukaryota</taxon>
        <taxon>Metazoa</taxon>
        <taxon>Spiralia</taxon>
        <taxon>Lophotrochozoa</taxon>
        <taxon>Mollusca</taxon>
        <taxon>Gastropoda</taxon>
        <taxon>Heterobranchia</taxon>
        <taxon>Euthyneura</taxon>
        <taxon>Panpulmonata</taxon>
        <taxon>Sacoglossa</taxon>
        <taxon>Placobranchoidea</taxon>
        <taxon>Plakobranchidae</taxon>
        <taxon>Elysia</taxon>
    </lineage>
</organism>
<dbReference type="EMBL" id="JAWDGP010003248">
    <property type="protein sequence ID" value="KAK3776080.1"/>
    <property type="molecule type" value="Genomic_DNA"/>
</dbReference>
<evidence type="ECO:0000313" key="2">
    <source>
        <dbReference type="Proteomes" id="UP001283361"/>
    </source>
</evidence>
<dbReference type="Proteomes" id="UP001283361">
    <property type="component" value="Unassembled WGS sequence"/>
</dbReference>
<reference evidence="1" key="1">
    <citation type="journal article" date="2023" name="G3 (Bethesda)">
        <title>A reference genome for the long-term kleptoplast-retaining sea slug Elysia crispata morphotype clarki.</title>
        <authorList>
            <person name="Eastman K.E."/>
            <person name="Pendleton A.L."/>
            <person name="Shaikh M.A."/>
            <person name="Suttiyut T."/>
            <person name="Ogas R."/>
            <person name="Tomko P."/>
            <person name="Gavelis G."/>
            <person name="Widhalm J.R."/>
            <person name="Wisecaver J.H."/>
        </authorList>
    </citation>
    <scope>NUCLEOTIDE SEQUENCE</scope>
    <source>
        <strain evidence="1">ECLA1</strain>
    </source>
</reference>